<protein>
    <submittedName>
        <fullName evidence="3">Vacuolar protein sorting-associated protein 51 homolog</fullName>
    </submittedName>
</protein>
<dbReference type="EMBL" id="UYRT01007201">
    <property type="protein sequence ID" value="VDK41813.1"/>
    <property type="molecule type" value="Genomic_DNA"/>
</dbReference>
<dbReference type="OrthoDB" id="9991628at2759"/>
<name>A0A183D5K1_9BILA</name>
<evidence type="ECO:0000313" key="3">
    <source>
        <dbReference type="WBParaSite" id="GPUH_0000399901-mRNA-1"/>
    </source>
</evidence>
<dbReference type="WBParaSite" id="GPUH_0000399901-mRNA-1">
    <property type="protein sequence ID" value="GPUH_0000399901-mRNA-1"/>
    <property type="gene ID" value="GPUH_0000399901"/>
</dbReference>
<evidence type="ECO:0000313" key="1">
    <source>
        <dbReference type="EMBL" id="VDK41813.1"/>
    </source>
</evidence>
<reference evidence="1 2" key="2">
    <citation type="submission" date="2018-11" db="EMBL/GenBank/DDBJ databases">
        <authorList>
            <consortium name="Pathogen Informatics"/>
        </authorList>
    </citation>
    <scope>NUCLEOTIDE SEQUENCE [LARGE SCALE GENOMIC DNA]</scope>
</reference>
<proteinExistence type="predicted"/>
<dbReference type="Proteomes" id="UP000271098">
    <property type="component" value="Unassembled WGS sequence"/>
</dbReference>
<accession>A0A183D5K1</accession>
<dbReference type="AlphaFoldDB" id="A0A183D5K1"/>
<evidence type="ECO:0000313" key="2">
    <source>
        <dbReference type="Proteomes" id="UP000271098"/>
    </source>
</evidence>
<gene>
    <name evidence="1" type="ORF">GPUH_LOCUS3993</name>
</gene>
<keyword evidence="2" id="KW-1185">Reference proteome</keyword>
<organism evidence="3">
    <name type="scientific">Gongylonema pulchrum</name>
    <dbReference type="NCBI Taxonomy" id="637853"/>
    <lineage>
        <taxon>Eukaryota</taxon>
        <taxon>Metazoa</taxon>
        <taxon>Ecdysozoa</taxon>
        <taxon>Nematoda</taxon>
        <taxon>Chromadorea</taxon>
        <taxon>Rhabditida</taxon>
        <taxon>Spirurina</taxon>
        <taxon>Spiruromorpha</taxon>
        <taxon>Spiruroidea</taxon>
        <taxon>Gongylonematidae</taxon>
        <taxon>Gongylonema</taxon>
    </lineage>
</organism>
<sequence length="88" mass="9827">MLLQKNNECIQKIKHRTSLCQSGLSSLGPAIHSMLQGIHSEAHLCNSYYLIREAFDCGEKIVAEACETEAVLDLRQIQQLVRSLSTDP</sequence>
<reference evidence="3" key="1">
    <citation type="submission" date="2016-06" db="UniProtKB">
        <authorList>
            <consortium name="WormBaseParasite"/>
        </authorList>
    </citation>
    <scope>IDENTIFICATION</scope>
</reference>